<keyword evidence="3" id="KW-1185">Reference proteome</keyword>
<gene>
    <name evidence="2" type="ordered locus">TKWG_20300</name>
</gene>
<evidence type="ECO:0000313" key="2">
    <source>
        <dbReference type="EMBL" id="AFK63823.1"/>
    </source>
</evidence>
<feature type="compositionally biased region" description="Gly residues" evidence="1">
    <location>
        <begin position="50"/>
        <end position="62"/>
    </location>
</feature>
<dbReference type="KEGG" id="aka:TKWG_20300"/>
<evidence type="ECO:0000313" key="3">
    <source>
        <dbReference type="Proteomes" id="UP000005267"/>
    </source>
</evidence>
<dbReference type="STRING" id="1036672.TKWG_20300"/>
<feature type="region of interest" description="Disordered" evidence="1">
    <location>
        <begin position="1"/>
        <end position="69"/>
    </location>
</feature>
<sequence length="69" mass="6737">MGILDAVNAVLGGGKKPEEQPQNEQMQEGQVASGQAPGDLAPAAQQEDMGGLGGLGGLGNLGNGINLAP</sequence>
<evidence type="ECO:0000256" key="1">
    <source>
        <dbReference type="SAM" id="MobiDB-lite"/>
    </source>
</evidence>
<accession>I3UFN5</accession>
<reference evidence="3" key="2">
    <citation type="journal article" date="2013" name="PLoS ONE">
        <title>Genome implosion elicits host-confinement in Alcaligenaceae: evidence from the comparative genomics of Tetrathiobacter kashmirensis, a pathogen in the making.</title>
        <authorList>
            <person name="Ghosh W."/>
            <person name="Alam M."/>
            <person name="Roy C."/>
            <person name="Pyne P."/>
            <person name="George A."/>
            <person name="Chakraborty R."/>
            <person name="Majumder S."/>
            <person name="Agarwal A."/>
            <person name="Chakraborty S."/>
            <person name="Majumdar S."/>
            <person name="Gupta S.K."/>
        </authorList>
    </citation>
    <scope>NUCLEOTIDE SEQUENCE [LARGE SCALE GENOMIC DNA]</scope>
    <source>
        <strain evidence="3">WT001</strain>
    </source>
</reference>
<dbReference type="HOGENOM" id="CLU_2766646_0_0_4"/>
<reference evidence="2 3" key="1">
    <citation type="journal article" date="2011" name="J. Bacteriol.">
        <title>Whole-genome shotgun sequencing of the sulfur-oxidizing chemoautotroph Tetrathiobacter kashmirensis.</title>
        <authorList>
            <person name="Ghosh W."/>
            <person name="George A."/>
            <person name="Agarwal A."/>
            <person name="Raj P."/>
            <person name="Alam M."/>
            <person name="Pyne P."/>
            <person name="Das Gupta S.K."/>
        </authorList>
    </citation>
    <scope>NUCLEOTIDE SEQUENCE [LARGE SCALE GENOMIC DNA]</scope>
    <source>
        <strain evidence="2 3">WT001</strain>
    </source>
</reference>
<proteinExistence type="predicted"/>
<organism evidence="2 3">
    <name type="scientific">Advenella kashmirensis (strain DSM 17095 / LMG 22695 / WT001)</name>
    <name type="common">Tetrathiobacter kashmirensis</name>
    <dbReference type="NCBI Taxonomy" id="1036672"/>
    <lineage>
        <taxon>Bacteria</taxon>
        <taxon>Pseudomonadati</taxon>
        <taxon>Pseudomonadota</taxon>
        <taxon>Betaproteobacteria</taxon>
        <taxon>Burkholderiales</taxon>
        <taxon>Alcaligenaceae</taxon>
    </lineage>
</organism>
<dbReference type="AlphaFoldDB" id="I3UFN5"/>
<dbReference type="RefSeq" id="WP_014751914.1">
    <property type="nucleotide sequence ID" value="NC_017964.1"/>
</dbReference>
<feature type="compositionally biased region" description="Low complexity" evidence="1">
    <location>
        <begin position="20"/>
        <end position="30"/>
    </location>
</feature>
<dbReference type="Proteomes" id="UP000005267">
    <property type="component" value="Chromosome"/>
</dbReference>
<name>I3UFN5_ADVKW</name>
<protein>
    <submittedName>
        <fullName evidence="2">Uncharacterized protein</fullName>
    </submittedName>
</protein>
<dbReference type="EMBL" id="CP003555">
    <property type="protein sequence ID" value="AFK63823.1"/>
    <property type="molecule type" value="Genomic_DNA"/>
</dbReference>